<comment type="caution">
    <text evidence="2">The sequence shown here is derived from an EMBL/GenBank/DDBJ whole genome shotgun (WGS) entry which is preliminary data.</text>
</comment>
<dbReference type="EMBL" id="BBNU01000008">
    <property type="protein sequence ID" value="GAL79955.1"/>
    <property type="molecule type" value="Genomic_DNA"/>
</dbReference>
<dbReference type="InterPro" id="IPR000782">
    <property type="entry name" value="FAS1_domain"/>
</dbReference>
<sequence>MGEFYSSYDEMPLDVLGKFISPFFFNDYWDICPSYFGQSYDTSLGLVDYKAEDVVDKKFCSNGFFVGGVNTVYTNNSFGTIMGGPLLLDPNYSIMLQAVQDLRIDTALQSNAVRFSILGVRNDQFVDIADPNSATRRITVRTDLDSYDPTDVSVIYMDVEGDPVGANNRTYPDPDATSPSAADIAYVRKTIADIVLNQIVDEDIDFNANNYYQARSGEFIYASAGNLAQGGGDIQDMESAQVENIQVTDNGNFYEMSAIIDMPLNFTYGTLVENSASFSSFIEVLESADALITIVGSEDKLINFLNLQRTFTLFAPNNSAVAQAISDGVIVDPSIVNGLDDLDKAIAKRDLLNFAKKHFIQQSLPTDGKITGTFPSMYYSKIVDFAPVYDQFSVVNTTTSVSITNEETGDTVTTGSMTNILSKRIIIHETNNYIK</sequence>
<accession>A0A090WS83</accession>
<dbReference type="SUPFAM" id="SSF82153">
    <property type="entry name" value="FAS1 domain"/>
    <property type="match status" value="1"/>
</dbReference>
<reference evidence="2 3" key="1">
    <citation type="journal article" date="2014" name="Genome Announc.">
        <title>Draft Genome Sequences of Marine Flavobacterium Algibacter lectus Strains SS8 and NR4.</title>
        <authorList>
            <person name="Takatani N."/>
            <person name="Nakanishi M."/>
            <person name="Meirelles P."/>
            <person name="Mino S."/>
            <person name="Suda W."/>
            <person name="Oshima K."/>
            <person name="Hattori M."/>
            <person name="Ohkuma M."/>
            <person name="Hosokawa M."/>
            <person name="Miyashita K."/>
            <person name="Thompson F.L."/>
            <person name="Niwa A."/>
            <person name="Sawabe T."/>
            <person name="Sawabe T."/>
        </authorList>
    </citation>
    <scope>NUCLEOTIDE SEQUENCE [LARGE SCALE GENOMIC DNA]</scope>
    <source>
        <strain evidence="3">JCM19274</strain>
    </source>
</reference>
<evidence type="ECO:0000313" key="3">
    <source>
        <dbReference type="Proteomes" id="UP000029643"/>
    </source>
</evidence>
<evidence type="ECO:0000313" key="2">
    <source>
        <dbReference type="EMBL" id="GAL79955.1"/>
    </source>
</evidence>
<proteinExistence type="predicted"/>
<dbReference type="PROSITE" id="PS50213">
    <property type="entry name" value="FAS1"/>
    <property type="match status" value="1"/>
</dbReference>
<gene>
    <name evidence="2" type="ORF">JCM19274_2627</name>
</gene>
<organism evidence="2 3">
    <name type="scientific">Algibacter lectus</name>
    <dbReference type="NCBI Taxonomy" id="221126"/>
    <lineage>
        <taxon>Bacteria</taxon>
        <taxon>Pseudomonadati</taxon>
        <taxon>Bacteroidota</taxon>
        <taxon>Flavobacteriia</taxon>
        <taxon>Flavobacteriales</taxon>
        <taxon>Flavobacteriaceae</taxon>
        <taxon>Algibacter</taxon>
    </lineage>
</organism>
<dbReference type="Gene3D" id="2.30.180.10">
    <property type="entry name" value="FAS1 domain"/>
    <property type="match status" value="1"/>
</dbReference>
<dbReference type="STRING" id="221126.SAMN04489722_107111"/>
<dbReference type="Proteomes" id="UP000029643">
    <property type="component" value="Unassembled WGS sequence"/>
</dbReference>
<name>A0A090WS83_9FLAO</name>
<protein>
    <recommendedName>
        <fullName evidence="1">FAS1 domain-containing protein</fullName>
    </recommendedName>
</protein>
<feature type="domain" description="FAS1" evidence="1">
    <location>
        <begin position="265"/>
        <end position="425"/>
    </location>
</feature>
<evidence type="ECO:0000259" key="1">
    <source>
        <dbReference type="PROSITE" id="PS50213"/>
    </source>
</evidence>
<dbReference type="InterPro" id="IPR036378">
    <property type="entry name" value="FAS1_dom_sf"/>
</dbReference>
<dbReference type="AlphaFoldDB" id="A0A090WS83"/>